<evidence type="ECO:0000313" key="1">
    <source>
        <dbReference type="EMBL" id="KAF4944527.1"/>
    </source>
</evidence>
<dbReference type="Gene3D" id="1.25.40.20">
    <property type="entry name" value="Ankyrin repeat-containing domain"/>
    <property type="match status" value="1"/>
</dbReference>
<dbReference type="AlphaFoldDB" id="A0A8H4SRR7"/>
<comment type="caution">
    <text evidence="1">The sequence shown here is derived from an EMBL/GenBank/DDBJ whole genome shotgun (WGS) entry which is preliminary data.</text>
</comment>
<name>A0A8H4SRR7_9HYPO</name>
<dbReference type="OrthoDB" id="10007415at2759"/>
<proteinExistence type="predicted"/>
<dbReference type="Proteomes" id="UP000604273">
    <property type="component" value="Unassembled WGS sequence"/>
</dbReference>
<evidence type="ECO:0008006" key="3">
    <source>
        <dbReference type="Google" id="ProtNLM"/>
    </source>
</evidence>
<sequence>MAAFRRLFFEQSPSDHGDSFLFHIVAIGDDHELETMLSTVPELLHLEIRGDRNVTLLMAACIAGHAKVVDPLLSLFRLRFAVAADNVVAVQTLLEYGAYPFDVHGQKTKPGNQIGSMAVHTPVDHAAIHHQHRILKLLLSSRPQAVVAEQLTTRVLHVGPRKHAMWPMSPLQWTVDFQSHGLRQRVVLHGNQYQAAPTKTLALLVEHGANPGNANGTGTRIIELTIPRDQPFMIVFLAGWEEVRLLQGATTWLRCLKRIVEWEDRINFDALMEFPQADDIHDASVWFDYFDRVCQHADQP</sequence>
<accession>A0A8H4SRR7</accession>
<reference evidence="1" key="2">
    <citation type="submission" date="2020-05" db="EMBL/GenBank/DDBJ databases">
        <authorList>
            <person name="Kim H.-S."/>
            <person name="Proctor R.H."/>
            <person name="Brown D.W."/>
        </authorList>
    </citation>
    <scope>NUCLEOTIDE SEQUENCE</scope>
    <source>
        <strain evidence="1">NRRL 45417</strain>
    </source>
</reference>
<dbReference type="SUPFAM" id="SSF48403">
    <property type="entry name" value="Ankyrin repeat"/>
    <property type="match status" value="1"/>
</dbReference>
<dbReference type="InterPro" id="IPR036770">
    <property type="entry name" value="Ankyrin_rpt-contain_sf"/>
</dbReference>
<protein>
    <recommendedName>
        <fullName evidence="3">Ankyrin repeat protein</fullName>
    </recommendedName>
</protein>
<organism evidence="1 2">
    <name type="scientific">Fusarium gaditjirri</name>
    <dbReference type="NCBI Taxonomy" id="282569"/>
    <lineage>
        <taxon>Eukaryota</taxon>
        <taxon>Fungi</taxon>
        <taxon>Dikarya</taxon>
        <taxon>Ascomycota</taxon>
        <taxon>Pezizomycotina</taxon>
        <taxon>Sordariomycetes</taxon>
        <taxon>Hypocreomycetidae</taxon>
        <taxon>Hypocreales</taxon>
        <taxon>Nectriaceae</taxon>
        <taxon>Fusarium</taxon>
        <taxon>Fusarium nisikadoi species complex</taxon>
    </lineage>
</organism>
<dbReference type="EMBL" id="JABFAI010000429">
    <property type="protein sequence ID" value="KAF4944527.1"/>
    <property type="molecule type" value="Genomic_DNA"/>
</dbReference>
<evidence type="ECO:0000313" key="2">
    <source>
        <dbReference type="Proteomes" id="UP000604273"/>
    </source>
</evidence>
<reference evidence="1" key="1">
    <citation type="journal article" date="2020" name="BMC Genomics">
        <title>Correction to: Identification and distribution of gene clusters required for synthesis of sphingolipid metabolism inhibitors in diverse species of the filamentous fungus Fusarium.</title>
        <authorList>
            <person name="Kim H.S."/>
            <person name="Lohmar J.M."/>
            <person name="Busman M."/>
            <person name="Brown D.W."/>
            <person name="Naumann T.A."/>
            <person name="Divon H.H."/>
            <person name="Lysoe E."/>
            <person name="Uhlig S."/>
            <person name="Proctor R.H."/>
        </authorList>
    </citation>
    <scope>NUCLEOTIDE SEQUENCE</scope>
    <source>
        <strain evidence="1">NRRL 45417</strain>
    </source>
</reference>
<keyword evidence="2" id="KW-1185">Reference proteome</keyword>
<gene>
    <name evidence="1" type="ORF">FGADI_12627</name>
</gene>